<dbReference type="AlphaFoldDB" id="A0A9X9LP77"/>
<evidence type="ECO:0000313" key="3">
    <source>
        <dbReference type="Proteomes" id="UP000269945"/>
    </source>
</evidence>
<evidence type="ECO:0000313" key="2">
    <source>
        <dbReference type="EMBL" id="VCW78188.1"/>
    </source>
</evidence>
<comment type="caution">
    <text evidence="2">The sequence shown here is derived from an EMBL/GenBank/DDBJ whole genome shotgun (WGS) entry which is preliminary data.</text>
</comment>
<proteinExistence type="predicted"/>
<sequence>MAVPGPALSCLSPASVAWARPRRSLAKVPSPQRSSRRGRTWACIR</sequence>
<keyword evidence="3" id="KW-1185">Reference proteome</keyword>
<accession>A0A9X9LP77</accession>
<gene>
    <name evidence="2" type="ORF">BN2614_LOCUS2</name>
</gene>
<reference evidence="2 3" key="1">
    <citation type="submission" date="2018-10" db="EMBL/GenBank/DDBJ databases">
        <authorList>
            <person name="Ekblom R."/>
            <person name="Jareborg N."/>
        </authorList>
    </citation>
    <scope>NUCLEOTIDE SEQUENCE [LARGE SCALE GENOMIC DNA]</scope>
    <source>
        <tissue evidence="2">Muscle</tissue>
    </source>
</reference>
<dbReference type="EMBL" id="CYRY02010065">
    <property type="protein sequence ID" value="VCW78188.1"/>
    <property type="molecule type" value="Genomic_DNA"/>
</dbReference>
<organism evidence="2 3">
    <name type="scientific">Gulo gulo</name>
    <name type="common">Wolverine</name>
    <name type="synonym">Gluton</name>
    <dbReference type="NCBI Taxonomy" id="48420"/>
    <lineage>
        <taxon>Eukaryota</taxon>
        <taxon>Metazoa</taxon>
        <taxon>Chordata</taxon>
        <taxon>Craniata</taxon>
        <taxon>Vertebrata</taxon>
        <taxon>Euteleostomi</taxon>
        <taxon>Mammalia</taxon>
        <taxon>Eutheria</taxon>
        <taxon>Laurasiatheria</taxon>
        <taxon>Carnivora</taxon>
        <taxon>Caniformia</taxon>
        <taxon>Musteloidea</taxon>
        <taxon>Mustelidae</taxon>
        <taxon>Guloninae</taxon>
        <taxon>Gulo</taxon>
    </lineage>
</organism>
<dbReference type="Proteomes" id="UP000269945">
    <property type="component" value="Unassembled WGS sequence"/>
</dbReference>
<evidence type="ECO:0000256" key="1">
    <source>
        <dbReference type="SAM" id="MobiDB-lite"/>
    </source>
</evidence>
<feature type="region of interest" description="Disordered" evidence="1">
    <location>
        <begin position="22"/>
        <end position="45"/>
    </location>
</feature>
<name>A0A9X9LP77_GULGU</name>
<protein>
    <submittedName>
        <fullName evidence="2">Uncharacterized protein</fullName>
    </submittedName>
</protein>